<dbReference type="GO" id="GO:0032259">
    <property type="term" value="P:methylation"/>
    <property type="evidence" value="ECO:0007669"/>
    <property type="project" value="UniProtKB-KW"/>
</dbReference>
<keyword evidence="3" id="KW-0808">Transferase</keyword>
<keyword evidence="4" id="KW-1185">Reference proteome</keyword>
<dbReference type="OrthoDB" id="9802524at2"/>
<dbReference type="SUPFAM" id="SSF53335">
    <property type="entry name" value="S-adenosyl-L-methionine-dependent methyltransferases"/>
    <property type="match status" value="1"/>
</dbReference>
<dbReference type="InterPro" id="IPR013216">
    <property type="entry name" value="Methyltransf_11"/>
</dbReference>
<dbReference type="Gene3D" id="3.40.50.150">
    <property type="entry name" value="Vaccinia Virus protein VP39"/>
    <property type="match status" value="1"/>
</dbReference>
<dbReference type="RefSeq" id="WP_001008142.1">
    <property type="nucleotide sequence ID" value="NZ_CAWMSS010000001.1"/>
</dbReference>
<evidence type="ECO:0000313" key="3">
    <source>
        <dbReference type="EMBL" id="PNM57157.1"/>
    </source>
</evidence>
<gene>
    <name evidence="3" type="ORF">AL544_014305</name>
</gene>
<proteinExistence type="predicted"/>
<dbReference type="InterPro" id="IPR029063">
    <property type="entry name" value="SAM-dependent_MTases_sf"/>
</dbReference>
<protein>
    <submittedName>
        <fullName evidence="3">Methyltransferase domain-containing protein</fullName>
    </submittedName>
</protein>
<dbReference type="Pfam" id="PF08241">
    <property type="entry name" value="Methyltransf_11"/>
    <property type="match status" value="1"/>
</dbReference>
<evidence type="ECO:0000313" key="4">
    <source>
        <dbReference type="Proteomes" id="UP000053748"/>
    </source>
</evidence>
<sequence length="274" mass="31627">MNEYKNMHYFDAADDLTRAIESKVVPTDVVLDIGCGIAPINYFRPSLHLMIEPWQEYADILSYRHQGDKSVIVLKIGGLEVLTKLQDNSVDSIFLIDVIEHLEKEEGKKLILEMERVARQQVVLFTPLGFMPQHIEDGQKDGWGLGGAEMQEHKSGWLPEDFSNKWDFYICESYHDKDYNGEPLEQVYGAFYAIYNIESVLNIEQPTSFSNIRRPLPSEVELEKVLSHKADLTNEILTLKNEHLDLTNRLSSVTEELERIKNHPVCKLLSKFMR</sequence>
<dbReference type="Proteomes" id="UP000053748">
    <property type="component" value="Unassembled WGS sequence"/>
</dbReference>
<feature type="domain" description="Methyltransferase type 11" evidence="2">
    <location>
        <begin position="31"/>
        <end position="124"/>
    </location>
</feature>
<dbReference type="AlphaFoldDB" id="A0A2J9V052"/>
<feature type="coiled-coil region" evidence="1">
    <location>
        <begin position="222"/>
        <end position="249"/>
    </location>
</feature>
<evidence type="ECO:0000256" key="1">
    <source>
        <dbReference type="SAM" id="Coils"/>
    </source>
</evidence>
<organism evidence="3 4">
    <name type="scientific">Vibrio mimicus</name>
    <dbReference type="NCBI Taxonomy" id="674"/>
    <lineage>
        <taxon>Bacteria</taxon>
        <taxon>Pseudomonadati</taxon>
        <taxon>Pseudomonadota</taxon>
        <taxon>Gammaproteobacteria</taxon>
        <taxon>Vibrionales</taxon>
        <taxon>Vibrionaceae</taxon>
        <taxon>Vibrio</taxon>
    </lineage>
</organism>
<name>A0A2J9V052_VIBMI</name>
<reference evidence="3" key="1">
    <citation type="submission" date="2017-12" db="EMBL/GenBank/DDBJ databases">
        <title>FDA dAtabase for Regulatory Grade micrObial Sequences (FDA-ARGOS): Supporting development and validation of Infectious Disease Dx tests.</title>
        <authorList>
            <person name="Hoffmann M."/>
            <person name="Allard M."/>
            <person name="Evans P."/>
            <person name="Brown E."/>
            <person name="Tallon L.J."/>
            <person name="Sadzewicz L."/>
            <person name="Sengamalay N."/>
            <person name="Ott S."/>
            <person name="Godinez A."/>
            <person name="Nagaraj S."/>
            <person name="Vavikolanu K."/>
            <person name="Aluvathingal J."/>
            <person name="Nadendla S."/>
            <person name="Hobson J."/>
            <person name="Sichtig H."/>
        </authorList>
    </citation>
    <scope>NUCLEOTIDE SEQUENCE [LARGE SCALE GENOMIC DNA]</scope>
    <source>
        <strain evidence="3">FDAARGOS_113</strain>
    </source>
</reference>
<comment type="caution">
    <text evidence="3">The sequence shown here is derived from an EMBL/GenBank/DDBJ whole genome shotgun (WGS) entry which is preliminary data.</text>
</comment>
<dbReference type="GO" id="GO:0008757">
    <property type="term" value="F:S-adenosylmethionine-dependent methyltransferase activity"/>
    <property type="evidence" value="ECO:0007669"/>
    <property type="project" value="InterPro"/>
</dbReference>
<dbReference type="EMBL" id="LOSJ02000002">
    <property type="protein sequence ID" value="PNM57157.1"/>
    <property type="molecule type" value="Genomic_DNA"/>
</dbReference>
<keyword evidence="1" id="KW-0175">Coiled coil</keyword>
<evidence type="ECO:0000259" key="2">
    <source>
        <dbReference type="Pfam" id="PF08241"/>
    </source>
</evidence>
<keyword evidence="3" id="KW-0489">Methyltransferase</keyword>
<accession>A0A2J9V052</accession>